<dbReference type="Gene3D" id="1.20.5.420">
    <property type="entry name" value="Immunoglobulin FC, subunit C"/>
    <property type="match status" value="1"/>
</dbReference>
<name>A0A0X8HRL8_9SACH</name>
<keyword evidence="2" id="KW-0677">Repeat</keyword>
<dbReference type="GO" id="GO:0072380">
    <property type="term" value="C:TRC complex"/>
    <property type="evidence" value="ECO:0007669"/>
    <property type="project" value="TreeGrafter"/>
</dbReference>
<feature type="compositionally biased region" description="Basic and acidic residues" evidence="5">
    <location>
        <begin position="208"/>
        <end position="225"/>
    </location>
</feature>
<keyword evidence="8" id="KW-1185">Reference proteome</keyword>
<dbReference type="InterPro" id="IPR032374">
    <property type="entry name" value="SGTA_dimer"/>
</dbReference>
<feature type="domain" description="SGTA homodimerisation" evidence="6">
    <location>
        <begin position="4"/>
        <end position="67"/>
    </location>
</feature>
<dbReference type="AlphaFoldDB" id="A0A0X8HRL8"/>
<keyword evidence="3 4" id="KW-0802">TPR repeat</keyword>
<feature type="repeat" description="TPR" evidence="4">
    <location>
        <begin position="158"/>
        <end position="191"/>
    </location>
</feature>
<dbReference type="InterPro" id="IPR019734">
    <property type="entry name" value="TPR_rpt"/>
</dbReference>
<dbReference type="InterPro" id="IPR011990">
    <property type="entry name" value="TPR-like_helical_dom_sf"/>
</dbReference>
<dbReference type="SMART" id="SM00028">
    <property type="entry name" value="TPR"/>
    <property type="match status" value="3"/>
</dbReference>
<dbReference type="Pfam" id="PF00515">
    <property type="entry name" value="TPR_1"/>
    <property type="match status" value="2"/>
</dbReference>
<proteinExistence type="inferred from homology"/>
<evidence type="ECO:0000313" key="8">
    <source>
        <dbReference type="Proteomes" id="UP000243052"/>
    </source>
</evidence>
<dbReference type="GeneID" id="28723390"/>
<feature type="repeat" description="TPR" evidence="4">
    <location>
        <begin position="90"/>
        <end position="123"/>
    </location>
</feature>
<dbReference type="SUPFAM" id="SSF48452">
    <property type="entry name" value="TPR-like"/>
    <property type="match status" value="1"/>
</dbReference>
<dbReference type="GO" id="GO:0006620">
    <property type="term" value="P:post-translational protein targeting to endoplasmic reticulum membrane"/>
    <property type="evidence" value="ECO:0007669"/>
    <property type="project" value="TreeGrafter"/>
</dbReference>
<dbReference type="Gene3D" id="1.25.40.10">
    <property type="entry name" value="Tetratricopeptide repeat domain"/>
    <property type="match status" value="1"/>
</dbReference>
<dbReference type="Gene3D" id="1.10.260.100">
    <property type="match status" value="1"/>
</dbReference>
<sequence>MPVSNKDIAALIVQFLSSSNSSVSEEYSDSLNVAIDCITEAFEIEREDADNIVAKAFNNEDLITIIKKNSNSTTKSPLNVEETTEESKKAEELKLEGNKAMAVKDFATAIAKYSEAIEILPTNAVYYSNRAAAYSSMKKYEEAIKDAESAIKADPSYSKGYSRLGFSNYALGRYEEALEAYSKVLKIEGDNSTEAMKRDYETAKKKVGESINLEKHKPSVEENSKSQDNTAAGGFPDLSSMLGGGGLGGLGNLLNNPQVMQAAQKMMQDPSAMQQMMNNPAIRQMAEKFSSSGGAPNLGDMMNDPSVRDMASKFFGQNK</sequence>
<dbReference type="PROSITE" id="PS50293">
    <property type="entry name" value="TPR_REGION"/>
    <property type="match status" value="1"/>
</dbReference>
<evidence type="ECO:0000256" key="1">
    <source>
        <dbReference type="ARBA" id="ARBA00008175"/>
    </source>
</evidence>
<dbReference type="PANTHER" id="PTHR45831">
    <property type="entry name" value="LD24721P"/>
    <property type="match status" value="1"/>
</dbReference>
<dbReference type="STRING" id="45286.A0A0X8HRL8"/>
<feature type="repeat" description="TPR" evidence="4">
    <location>
        <begin position="124"/>
        <end position="157"/>
    </location>
</feature>
<dbReference type="RefSeq" id="XP_017987150.1">
    <property type="nucleotide sequence ID" value="XM_018131661.1"/>
</dbReference>
<dbReference type="OrthoDB" id="2335338at2759"/>
<dbReference type="GO" id="GO:0016020">
    <property type="term" value="C:membrane"/>
    <property type="evidence" value="ECO:0007669"/>
    <property type="project" value="TreeGrafter"/>
</dbReference>
<gene>
    <name evidence="7" type="ORF">AW171_hschr32031</name>
</gene>
<protein>
    <submittedName>
        <fullName evidence="7">HCR004Wp</fullName>
    </submittedName>
</protein>
<organism evidence="7 8">
    <name type="scientific">Eremothecium sinecaudum</name>
    <dbReference type="NCBI Taxonomy" id="45286"/>
    <lineage>
        <taxon>Eukaryota</taxon>
        <taxon>Fungi</taxon>
        <taxon>Dikarya</taxon>
        <taxon>Ascomycota</taxon>
        <taxon>Saccharomycotina</taxon>
        <taxon>Saccharomycetes</taxon>
        <taxon>Saccharomycetales</taxon>
        <taxon>Saccharomycetaceae</taxon>
        <taxon>Eremothecium</taxon>
    </lineage>
</organism>
<feature type="region of interest" description="Disordered" evidence="5">
    <location>
        <begin position="73"/>
        <end position="92"/>
    </location>
</feature>
<dbReference type="Pfam" id="PF16546">
    <property type="entry name" value="SGTA_dimer"/>
    <property type="match status" value="1"/>
</dbReference>
<dbReference type="GO" id="GO:0060090">
    <property type="term" value="F:molecular adaptor activity"/>
    <property type="evidence" value="ECO:0007669"/>
    <property type="project" value="TreeGrafter"/>
</dbReference>
<evidence type="ECO:0000256" key="5">
    <source>
        <dbReference type="SAM" id="MobiDB-lite"/>
    </source>
</evidence>
<feature type="region of interest" description="Disordered" evidence="5">
    <location>
        <begin position="208"/>
        <end position="236"/>
    </location>
</feature>
<dbReference type="EMBL" id="CP014243">
    <property type="protein sequence ID" value="AMD20154.1"/>
    <property type="molecule type" value="Genomic_DNA"/>
</dbReference>
<reference evidence="7 8" key="1">
    <citation type="submission" date="2016-01" db="EMBL/GenBank/DDBJ databases">
        <title>Genome sequence of the yeast Holleya sinecauda.</title>
        <authorList>
            <person name="Dietrich F.S."/>
        </authorList>
    </citation>
    <scope>NUCLEOTIDE SEQUENCE [LARGE SCALE GENOMIC DNA]</scope>
    <source>
        <strain evidence="7 8">ATCC 58844</strain>
    </source>
</reference>
<evidence type="ECO:0000313" key="7">
    <source>
        <dbReference type="EMBL" id="AMD20154.1"/>
    </source>
</evidence>
<accession>A0A0X8HRL8</accession>
<dbReference type="FunFam" id="1.25.40.10:FF:000207">
    <property type="entry name" value="Small glutamine-rich tetratricopeptide repeat-containing protein"/>
    <property type="match status" value="1"/>
</dbReference>
<evidence type="ECO:0000256" key="4">
    <source>
        <dbReference type="PROSITE-ProRule" id="PRU00339"/>
    </source>
</evidence>
<dbReference type="InterPro" id="IPR047150">
    <property type="entry name" value="SGT"/>
</dbReference>
<evidence type="ECO:0000256" key="3">
    <source>
        <dbReference type="ARBA" id="ARBA00022803"/>
    </source>
</evidence>
<comment type="similarity">
    <text evidence="1">Belongs to the SGT family.</text>
</comment>
<evidence type="ECO:0000259" key="6">
    <source>
        <dbReference type="Pfam" id="PF16546"/>
    </source>
</evidence>
<evidence type="ECO:0000256" key="2">
    <source>
        <dbReference type="ARBA" id="ARBA00022737"/>
    </source>
</evidence>
<dbReference type="PROSITE" id="PS50005">
    <property type="entry name" value="TPR"/>
    <property type="match status" value="3"/>
</dbReference>
<dbReference type="Proteomes" id="UP000243052">
    <property type="component" value="Chromosome iii"/>
</dbReference>
<dbReference type="PANTHER" id="PTHR45831:SF2">
    <property type="entry name" value="LD24721P"/>
    <property type="match status" value="1"/>
</dbReference>
<feature type="region of interest" description="Disordered" evidence="5">
    <location>
        <begin position="289"/>
        <end position="319"/>
    </location>
</feature>